<evidence type="ECO:0000259" key="5">
    <source>
        <dbReference type="Pfam" id="PF01979"/>
    </source>
</evidence>
<dbReference type="InterPro" id="IPR006680">
    <property type="entry name" value="Amidohydro-rel"/>
</dbReference>
<dbReference type="GO" id="GO:0006508">
    <property type="term" value="P:proteolysis"/>
    <property type="evidence" value="ECO:0007669"/>
    <property type="project" value="UniProtKB-KW"/>
</dbReference>
<keyword evidence="7" id="KW-1185">Reference proteome</keyword>
<dbReference type="PIRSF" id="PIRSF001238">
    <property type="entry name" value="IadA"/>
    <property type="match status" value="1"/>
</dbReference>
<comment type="cofactor">
    <cofactor evidence="1 4">
        <name>Zn(2+)</name>
        <dbReference type="ChEBI" id="CHEBI:29105"/>
    </cofactor>
    <text evidence="1 4">Binds 2 Zn(2+) ions per subunit.</text>
</comment>
<dbReference type="Pfam" id="PF01979">
    <property type="entry name" value="Amidohydro_1"/>
    <property type="match status" value="1"/>
</dbReference>
<evidence type="ECO:0000256" key="3">
    <source>
        <dbReference type="PIRSR" id="PIRSR001238-2"/>
    </source>
</evidence>
<evidence type="ECO:0000313" key="7">
    <source>
        <dbReference type="Proteomes" id="UP000242310"/>
    </source>
</evidence>
<dbReference type="Gene3D" id="3.20.20.140">
    <property type="entry name" value="Metal-dependent hydrolases"/>
    <property type="match status" value="1"/>
</dbReference>
<dbReference type="GO" id="GO:0008798">
    <property type="term" value="F:beta-aspartyl-peptidase activity"/>
    <property type="evidence" value="ECO:0007669"/>
    <property type="project" value="InterPro"/>
</dbReference>
<dbReference type="InterPro" id="IPR032466">
    <property type="entry name" value="Metal_Hydrolase"/>
</dbReference>
<comment type="function">
    <text evidence="1">Catalyzes the hydrolytic cleavage of a subset of L-isoaspartyl (L-beta-aspartyl) dipeptides. Used to degrade proteins damaged by L-isoaspartyl residues formation.</text>
</comment>
<keyword evidence="1" id="KW-0378">Hydrolase</keyword>
<dbReference type="Gene3D" id="2.30.40.10">
    <property type="entry name" value="Urease, subunit C, domain 1"/>
    <property type="match status" value="1"/>
</dbReference>
<keyword evidence="1" id="KW-0645">Protease</keyword>
<gene>
    <name evidence="6" type="ORF">B0H94_101283</name>
</gene>
<protein>
    <recommendedName>
        <fullName evidence="1">Isoaspartyl dipeptidase</fullName>
        <ecNumber evidence="1">3.4.19.-</ecNumber>
    </recommendedName>
</protein>
<evidence type="ECO:0000256" key="4">
    <source>
        <dbReference type="PIRSR" id="PIRSR001238-3"/>
    </source>
</evidence>
<dbReference type="NCBIfam" id="TIGR01975">
    <property type="entry name" value="isoAsp_dipep"/>
    <property type="match status" value="1"/>
</dbReference>
<keyword evidence="1" id="KW-0482">Metalloprotease</keyword>
<dbReference type="GO" id="GO:0008237">
    <property type="term" value="F:metallopeptidase activity"/>
    <property type="evidence" value="ECO:0007669"/>
    <property type="project" value="UniProtKB-KW"/>
</dbReference>
<name>A0A2P8HYQ4_9BACI</name>
<feature type="binding site" evidence="3">
    <location>
        <position position="290"/>
    </location>
    <ligand>
        <name>substrate</name>
    </ligand>
</feature>
<organism evidence="6 7">
    <name type="scientific">Salsuginibacillus halophilus</name>
    <dbReference type="NCBI Taxonomy" id="517424"/>
    <lineage>
        <taxon>Bacteria</taxon>
        <taxon>Bacillati</taxon>
        <taxon>Bacillota</taxon>
        <taxon>Bacilli</taxon>
        <taxon>Bacillales</taxon>
        <taxon>Bacillaceae</taxon>
        <taxon>Salsuginibacillus</taxon>
    </lineage>
</organism>
<comment type="subcellular location">
    <subcellularLocation>
        <location evidence="1">Cytoplasm</location>
    </subcellularLocation>
</comment>
<dbReference type="OrthoDB" id="9775607at2"/>
<dbReference type="InterPro" id="IPR050378">
    <property type="entry name" value="Metallo-dep_Hydrolases_sf"/>
</dbReference>
<comment type="similarity">
    <text evidence="1">Belongs to the peptidase M38 family.</text>
</comment>
<dbReference type="InterPro" id="IPR010229">
    <property type="entry name" value="Pept_M38_dipep"/>
</dbReference>
<dbReference type="EC" id="3.4.19.-" evidence="1"/>
<feature type="binding site" evidence="3">
    <location>
        <begin position="69"/>
        <end position="71"/>
    </location>
    <ligand>
        <name>substrate</name>
    </ligand>
</feature>
<feature type="binding site" evidence="3">
    <location>
        <position position="100"/>
    </location>
    <ligand>
        <name>substrate</name>
    </ligand>
</feature>
<keyword evidence="1 4" id="KW-0479">Metal-binding</keyword>
<dbReference type="SUPFAM" id="SSF51338">
    <property type="entry name" value="Composite domain of metallo-dependent hydrolases"/>
    <property type="match status" value="1"/>
</dbReference>
<comment type="caution">
    <text evidence="6">The sequence shown here is derived from an EMBL/GenBank/DDBJ whole genome shotgun (WGS) entry which is preliminary data.</text>
</comment>
<keyword evidence="1 4" id="KW-0862">Zinc</keyword>
<dbReference type="Proteomes" id="UP000242310">
    <property type="component" value="Unassembled WGS sequence"/>
</dbReference>
<feature type="domain" description="Amidohydrolase-related" evidence="5">
    <location>
        <begin position="55"/>
        <end position="375"/>
    </location>
</feature>
<evidence type="ECO:0000313" key="6">
    <source>
        <dbReference type="EMBL" id="PSL51368.1"/>
    </source>
</evidence>
<feature type="active site" description="Proton acceptor" evidence="2">
    <location>
        <position position="286"/>
    </location>
</feature>
<dbReference type="SUPFAM" id="SSF51556">
    <property type="entry name" value="Metallo-dependent hydrolases"/>
    <property type="match status" value="1"/>
</dbReference>
<sequence length="389" mass="41213">MFTLIKQADVYTPENIGIKDILMAGGKIAAIEDEIEVPASWGEVRTVNAAGRPAVPGLIDAHVHITGGGGEGGFRTRTPELTLSDAVQGGVTTVVGVIGTDGTTRTMDNLVAKARSLTEEGITCYCLTGNYHVPVKTLTGAVEDDILHIDPIIGAGEIAIADHRSSQPTVNELAKVASASRIGGMLSGKGGSVTVHVGDGKDQLDVLEETVSTTNLPITQFVPTHLNRSHDLFERAVTYAKNGGYVDFTTSTVPNAADEDELTCPKALESLLNQNISITQISFTSDAQGSLPAFDEQGNFTGLDVGRVTSLFDAVRQCVQEKGIPLETAIQTITTTPAKAQQLREKGRIAKGFDGDLVLLDQDLTIQTVIAKGDVLMEEQTLLRTGTFE</sequence>
<feature type="binding site" evidence="4">
    <location>
        <position position="286"/>
    </location>
    <ligand>
        <name>Zn(2+)</name>
        <dbReference type="ChEBI" id="CHEBI:29105"/>
        <label>1</label>
        <note>catalytic</note>
    </ligand>
</feature>
<reference evidence="6 7" key="1">
    <citation type="submission" date="2018-03" db="EMBL/GenBank/DDBJ databases">
        <title>Genomic Encyclopedia of Type Strains, Phase III (KMG-III): the genomes of soil and plant-associated and newly described type strains.</title>
        <authorList>
            <person name="Whitman W."/>
        </authorList>
    </citation>
    <scope>NUCLEOTIDE SEQUENCE [LARGE SCALE GENOMIC DNA]</scope>
    <source>
        <strain evidence="6 7">CGMCC 1.07653</strain>
    </source>
</reference>
<feature type="binding site" evidence="4">
    <location>
        <position position="62"/>
    </location>
    <ligand>
        <name>Zn(2+)</name>
        <dbReference type="ChEBI" id="CHEBI:29105"/>
        <label>1</label>
        <note>catalytic</note>
    </ligand>
</feature>
<dbReference type="GO" id="GO:0016810">
    <property type="term" value="F:hydrolase activity, acting on carbon-nitrogen (but not peptide) bonds"/>
    <property type="evidence" value="ECO:0007669"/>
    <property type="project" value="InterPro"/>
</dbReference>
<feature type="binding site" evidence="4">
    <location>
        <position position="64"/>
    </location>
    <ligand>
        <name>Zn(2+)</name>
        <dbReference type="ChEBI" id="CHEBI:29105"/>
        <label>1</label>
        <note>catalytic</note>
    </ligand>
</feature>
<dbReference type="AlphaFoldDB" id="A0A2P8HYQ4"/>
<dbReference type="PANTHER" id="PTHR11647:SF1">
    <property type="entry name" value="COLLAPSIN RESPONSE MEDIATOR PROTEIN"/>
    <property type="match status" value="1"/>
</dbReference>
<evidence type="ECO:0000256" key="2">
    <source>
        <dbReference type="PIRSR" id="PIRSR001238-1"/>
    </source>
</evidence>
<feature type="binding site" evidence="4">
    <location>
        <position position="225"/>
    </location>
    <ligand>
        <name>Zn(2+)</name>
        <dbReference type="ChEBI" id="CHEBI:29105"/>
        <label>2</label>
        <note>catalytic</note>
    </ligand>
</feature>
<dbReference type="PANTHER" id="PTHR11647">
    <property type="entry name" value="HYDRANTOINASE/DIHYDROPYRIMIDINASE FAMILY MEMBER"/>
    <property type="match status" value="1"/>
</dbReference>
<feature type="binding site" evidence="4">
    <location>
        <position position="196"/>
    </location>
    <ligand>
        <name>Zn(2+)</name>
        <dbReference type="ChEBI" id="CHEBI:29105"/>
        <label>2</label>
        <note>catalytic</note>
    </ligand>
</feature>
<feature type="binding site" evidence="3">
    <location>
        <position position="228"/>
    </location>
    <ligand>
        <name>substrate</name>
    </ligand>
</feature>
<dbReference type="GO" id="GO:0046872">
    <property type="term" value="F:metal ion binding"/>
    <property type="evidence" value="ECO:0007669"/>
    <property type="project" value="UniProtKB-KW"/>
</dbReference>
<proteinExistence type="inferred from homology"/>
<feature type="binding site" evidence="3">
    <location>
        <position position="164"/>
    </location>
    <ligand>
        <name>substrate</name>
    </ligand>
</feature>
<comment type="PTM">
    <text evidence="1">Carboxylation allows a single lysine to coordinate two zinc ions.</text>
</comment>
<accession>A0A2P8HYQ4</accession>
<dbReference type="InterPro" id="IPR011059">
    <property type="entry name" value="Metal-dep_hydrolase_composite"/>
</dbReference>
<dbReference type="GO" id="GO:0005737">
    <property type="term" value="C:cytoplasm"/>
    <property type="evidence" value="ECO:0007669"/>
    <property type="project" value="UniProtKB-SubCell"/>
</dbReference>
<evidence type="ECO:0000256" key="1">
    <source>
        <dbReference type="PIRNR" id="PIRNR001238"/>
    </source>
</evidence>
<dbReference type="EMBL" id="PYAV01000001">
    <property type="protein sequence ID" value="PSL51368.1"/>
    <property type="molecule type" value="Genomic_DNA"/>
</dbReference>
<feature type="binding site" evidence="3">
    <location>
        <position position="131"/>
    </location>
    <ligand>
        <name>substrate</name>
    </ligand>
</feature>